<dbReference type="PROSITE" id="PS51257">
    <property type="entry name" value="PROKAR_LIPOPROTEIN"/>
    <property type="match status" value="1"/>
</dbReference>
<feature type="signal peptide" evidence="1">
    <location>
        <begin position="1"/>
        <end position="23"/>
    </location>
</feature>
<protein>
    <submittedName>
        <fullName evidence="2">Uncharacterized protein</fullName>
    </submittedName>
</protein>
<organism evidence="2 3">
    <name type="scientific">Enhygromyxa salina</name>
    <dbReference type="NCBI Taxonomy" id="215803"/>
    <lineage>
        <taxon>Bacteria</taxon>
        <taxon>Pseudomonadati</taxon>
        <taxon>Myxococcota</taxon>
        <taxon>Polyangia</taxon>
        <taxon>Nannocystales</taxon>
        <taxon>Nannocystaceae</taxon>
        <taxon>Enhygromyxa</taxon>
    </lineage>
</organism>
<feature type="chain" id="PRO_5015747324" evidence="1">
    <location>
        <begin position="24"/>
        <end position="162"/>
    </location>
</feature>
<evidence type="ECO:0000256" key="1">
    <source>
        <dbReference type="SAM" id="SignalP"/>
    </source>
</evidence>
<gene>
    <name evidence="2" type="ORF">ENSA7_43790</name>
</gene>
<dbReference type="EMBL" id="PVNL01000089">
    <property type="protein sequence ID" value="PRQ05708.1"/>
    <property type="molecule type" value="Genomic_DNA"/>
</dbReference>
<proteinExistence type="predicted"/>
<dbReference type="RefSeq" id="WP_106091313.1">
    <property type="nucleotide sequence ID" value="NZ_PVNL01000089.1"/>
</dbReference>
<dbReference type="AlphaFoldDB" id="A0A2S9YKX1"/>
<reference evidence="2 3" key="1">
    <citation type="submission" date="2018-03" db="EMBL/GenBank/DDBJ databases">
        <title>Draft Genome Sequences of the Obligatory Marine Myxobacteria Enhygromyxa salina SWB007.</title>
        <authorList>
            <person name="Poehlein A."/>
            <person name="Moghaddam J.A."/>
            <person name="Harms H."/>
            <person name="Alanjari M."/>
            <person name="Koenig G.M."/>
            <person name="Daniel R."/>
            <person name="Schaeberle T.F."/>
        </authorList>
    </citation>
    <scope>NUCLEOTIDE SEQUENCE [LARGE SCALE GENOMIC DNA]</scope>
    <source>
        <strain evidence="2 3">SWB007</strain>
    </source>
</reference>
<sequence length="162" mass="16642">MSGRWHAIAVILVAMALAAGCEAGNDDDNGSGDAIPECVEYTLDGCAPLYPASYDQVWTQTLDSGCAEFGTACHAQADAAGATRGLTFVDPQQTYDHLTMTSMTSELGPLVVPGDPLCSPLFVRLATDDAAIRMPPGGTGLSAGALCSIGTWIADGASYQPP</sequence>
<keyword evidence="1" id="KW-0732">Signal</keyword>
<accession>A0A2S9YKX1</accession>
<evidence type="ECO:0000313" key="2">
    <source>
        <dbReference type="EMBL" id="PRQ05708.1"/>
    </source>
</evidence>
<name>A0A2S9YKX1_9BACT</name>
<dbReference type="Proteomes" id="UP000238823">
    <property type="component" value="Unassembled WGS sequence"/>
</dbReference>
<comment type="caution">
    <text evidence="2">The sequence shown here is derived from an EMBL/GenBank/DDBJ whole genome shotgun (WGS) entry which is preliminary data.</text>
</comment>
<evidence type="ECO:0000313" key="3">
    <source>
        <dbReference type="Proteomes" id="UP000238823"/>
    </source>
</evidence>
<dbReference type="OrthoDB" id="5519917at2"/>